<comment type="caution">
    <text evidence="4">The sequence shown here is derived from an EMBL/GenBank/DDBJ whole genome shotgun (WGS) entry which is preliminary data.</text>
</comment>
<feature type="domain" description="TadE-like" evidence="3">
    <location>
        <begin position="14"/>
        <end position="56"/>
    </location>
</feature>
<reference evidence="4 5" key="1">
    <citation type="submission" date="2018-05" db="EMBL/GenBank/DDBJ databases">
        <title>Genomic Encyclopedia of Type Strains, Phase IV (KMG-IV): sequencing the most valuable type-strain genomes for metagenomic binning, comparative biology and taxonomic classification.</title>
        <authorList>
            <person name="Goeker M."/>
        </authorList>
    </citation>
    <scope>NUCLEOTIDE SEQUENCE [LARGE SCALE GENOMIC DNA]</scope>
    <source>
        <strain evidence="4 5">DSM 103371</strain>
    </source>
</reference>
<evidence type="ECO:0000313" key="4">
    <source>
        <dbReference type="EMBL" id="PWK53102.1"/>
    </source>
</evidence>
<evidence type="ECO:0000313" key="5">
    <source>
        <dbReference type="Proteomes" id="UP000245390"/>
    </source>
</evidence>
<keyword evidence="5" id="KW-1185">Reference proteome</keyword>
<feature type="compositionally biased region" description="Polar residues" evidence="1">
    <location>
        <begin position="241"/>
        <end position="252"/>
    </location>
</feature>
<accession>A0A316FXM7</accession>
<dbReference type="OrthoDB" id="7907064at2"/>
<dbReference type="Proteomes" id="UP000245390">
    <property type="component" value="Unassembled WGS sequence"/>
</dbReference>
<dbReference type="InterPro" id="IPR012495">
    <property type="entry name" value="TadE-like_dom"/>
</dbReference>
<feature type="transmembrane region" description="Helical" evidence="2">
    <location>
        <begin position="20"/>
        <end position="42"/>
    </location>
</feature>
<evidence type="ECO:0000259" key="3">
    <source>
        <dbReference type="Pfam" id="PF07811"/>
    </source>
</evidence>
<protein>
    <submittedName>
        <fullName evidence="4">Flp pilus assembly protein TadG</fullName>
    </submittedName>
</protein>
<keyword evidence="2" id="KW-1133">Transmembrane helix</keyword>
<sequence length="252" mass="26651">MCKWFKDFRKRQDGSATVEFVVLFPAFIFLFLTGFESGYYMVRNVMLERAVDVAVRDVRLGNGKVPGYEHLKARICNQAGIIPDCMNALQIEMQPIPIEPGSTAAVRGPAKCVDRFSTENPLTGTTYEVGDQNSMMMVRVCALAQPLFPSTGIGVGMRVDAEGNYALVATSAFVNEPGNRSLAPDPFNPPVANNGQGCDSGIGTGSEGCDPGQSGDHNAAGDDVGEAAANLGGGSLLRPGYTQSGSDTGDQN</sequence>
<keyword evidence="2" id="KW-0472">Membrane</keyword>
<dbReference type="Pfam" id="PF07811">
    <property type="entry name" value="TadE"/>
    <property type="match status" value="1"/>
</dbReference>
<proteinExistence type="predicted"/>
<dbReference type="AlphaFoldDB" id="A0A316FXM7"/>
<name>A0A316FXM7_9RHOB</name>
<feature type="region of interest" description="Disordered" evidence="1">
    <location>
        <begin position="179"/>
        <end position="252"/>
    </location>
</feature>
<gene>
    <name evidence="4" type="ORF">C8D95_1144</name>
</gene>
<dbReference type="KEGG" id="salo:EF888_06280"/>
<keyword evidence="2" id="KW-0812">Transmembrane</keyword>
<organism evidence="4 5">
    <name type="scientific">Silicimonas algicola</name>
    <dbReference type="NCBI Taxonomy" id="1826607"/>
    <lineage>
        <taxon>Bacteria</taxon>
        <taxon>Pseudomonadati</taxon>
        <taxon>Pseudomonadota</taxon>
        <taxon>Alphaproteobacteria</taxon>
        <taxon>Rhodobacterales</taxon>
        <taxon>Paracoccaceae</taxon>
    </lineage>
</organism>
<evidence type="ECO:0000256" key="2">
    <source>
        <dbReference type="SAM" id="Phobius"/>
    </source>
</evidence>
<dbReference type="RefSeq" id="WP_109761068.1">
    <property type="nucleotide sequence ID" value="NZ_CP034588.1"/>
</dbReference>
<dbReference type="EMBL" id="QGGV01000014">
    <property type="protein sequence ID" value="PWK53102.1"/>
    <property type="molecule type" value="Genomic_DNA"/>
</dbReference>
<evidence type="ECO:0000256" key="1">
    <source>
        <dbReference type="SAM" id="MobiDB-lite"/>
    </source>
</evidence>